<keyword evidence="4" id="KW-1133">Transmembrane helix</keyword>
<evidence type="ECO:0000256" key="3">
    <source>
        <dbReference type="SAM" id="MobiDB-lite"/>
    </source>
</evidence>
<organism evidence="6 7">
    <name type="scientific">Rhododendron simsii</name>
    <name type="common">Sims's rhododendron</name>
    <dbReference type="NCBI Taxonomy" id="118357"/>
    <lineage>
        <taxon>Eukaryota</taxon>
        <taxon>Viridiplantae</taxon>
        <taxon>Streptophyta</taxon>
        <taxon>Embryophyta</taxon>
        <taxon>Tracheophyta</taxon>
        <taxon>Spermatophyta</taxon>
        <taxon>Magnoliopsida</taxon>
        <taxon>eudicotyledons</taxon>
        <taxon>Gunneridae</taxon>
        <taxon>Pentapetalae</taxon>
        <taxon>asterids</taxon>
        <taxon>Ericales</taxon>
        <taxon>Ericaceae</taxon>
        <taxon>Ericoideae</taxon>
        <taxon>Rhodoreae</taxon>
        <taxon>Rhododendron</taxon>
    </lineage>
</organism>
<evidence type="ECO:0000259" key="5">
    <source>
        <dbReference type="Pfam" id="PF00139"/>
    </source>
</evidence>
<accession>A0A834GNX6</accession>
<dbReference type="InterPro" id="IPR001220">
    <property type="entry name" value="Legume_lectin_dom"/>
</dbReference>
<gene>
    <name evidence="6" type="ORF">RHSIM_Rhsim08G0018300</name>
</gene>
<name>A0A834GNX6_RHOSS</name>
<evidence type="ECO:0000313" key="7">
    <source>
        <dbReference type="Proteomes" id="UP000626092"/>
    </source>
</evidence>
<feature type="domain" description="Legume lectin" evidence="5">
    <location>
        <begin position="444"/>
        <end position="676"/>
    </location>
</feature>
<keyword evidence="2" id="KW-0430">Lectin</keyword>
<dbReference type="PANTHER" id="PTHR32401:SF47">
    <property type="entry name" value="LEGUME LECTIN DOMAIN-CONTAINING PROTEIN"/>
    <property type="match status" value="1"/>
</dbReference>
<keyword evidence="4" id="KW-0812">Transmembrane</keyword>
<dbReference type="SUPFAM" id="SSF49899">
    <property type="entry name" value="Concanavalin A-like lectins/glucanases"/>
    <property type="match status" value="3"/>
</dbReference>
<dbReference type="InterPro" id="IPR013320">
    <property type="entry name" value="ConA-like_dom_sf"/>
</dbReference>
<dbReference type="OrthoDB" id="2014828at2759"/>
<feature type="domain" description="Legume lectin" evidence="5">
    <location>
        <begin position="281"/>
        <end position="355"/>
    </location>
</feature>
<dbReference type="PANTHER" id="PTHR32401">
    <property type="entry name" value="CONCANAVALIN A-LIKE LECTIN FAMILY PROTEIN"/>
    <property type="match status" value="1"/>
</dbReference>
<dbReference type="Gene3D" id="2.60.120.200">
    <property type="match status" value="3"/>
</dbReference>
<evidence type="ECO:0000256" key="2">
    <source>
        <dbReference type="ARBA" id="ARBA00022734"/>
    </source>
</evidence>
<dbReference type="PROSITE" id="PS00307">
    <property type="entry name" value="LECTIN_LEGUME_BETA"/>
    <property type="match status" value="2"/>
</dbReference>
<reference evidence="6" key="1">
    <citation type="submission" date="2019-11" db="EMBL/GenBank/DDBJ databases">
        <authorList>
            <person name="Liu Y."/>
            <person name="Hou J."/>
            <person name="Li T.-Q."/>
            <person name="Guan C.-H."/>
            <person name="Wu X."/>
            <person name="Wu H.-Z."/>
            <person name="Ling F."/>
            <person name="Zhang R."/>
            <person name="Shi X.-G."/>
            <person name="Ren J.-P."/>
            <person name="Chen E.-F."/>
            <person name="Sun J.-M."/>
        </authorList>
    </citation>
    <scope>NUCLEOTIDE SEQUENCE</scope>
    <source>
        <strain evidence="6">Adult_tree_wgs_1</strain>
        <tissue evidence="6">Leaves</tissue>
    </source>
</reference>
<keyword evidence="4" id="KW-0472">Membrane</keyword>
<evidence type="ECO:0000313" key="6">
    <source>
        <dbReference type="EMBL" id="KAF7135980.1"/>
    </source>
</evidence>
<feature type="transmembrane region" description="Helical" evidence="4">
    <location>
        <begin position="386"/>
        <end position="407"/>
    </location>
</feature>
<dbReference type="EMBL" id="WJXA01000008">
    <property type="protein sequence ID" value="KAF7135980.1"/>
    <property type="molecule type" value="Genomic_DNA"/>
</dbReference>
<feature type="domain" description="Legume lectin" evidence="5">
    <location>
        <begin position="71"/>
        <end position="279"/>
    </location>
</feature>
<dbReference type="AlphaFoldDB" id="A0A834GNX6"/>
<evidence type="ECO:0000256" key="4">
    <source>
        <dbReference type="SAM" id="Phobius"/>
    </source>
</evidence>
<dbReference type="Pfam" id="PF00139">
    <property type="entry name" value="Lectin_legB"/>
    <property type="match status" value="3"/>
</dbReference>
<comment type="caution">
    <text evidence="6">The sequence shown here is derived from an EMBL/GenBank/DDBJ whole genome shotgun (WGS) entry which is preliminary data.</text>
</comment>
<feature type="region of interest" description="Disordered" evidence="3">
    <location>
        <begin position="672"/>
        <end position="693"/>
    </location>
</feature>
<dbReference type="Proteomes" id="UP000626092">
    <property type="component" value="Unassembled WGS sequence"/>
</dbReference>
<comment type="similarity">
    <text evidence="1">Belongs to the leguminous lectin family.</text>
</comment>
<dbReference type="CDD" id="cd06899">
    <property type="entry name" value="lectin_legume_LecRK_Arcelin_ConA"/>
    <property type="match status" value="2"/>
</dbReference>
<feature type="compositionally biased region" description="Pro residues" evidence="3">
    <location>
        <begin position="674"/>
        <end position="687"/>
    </location>
</feature>
<keyword evidence="7" id="KW-1185">Reference proteome</keyword>
<feature type="transmembrane region" description="Helical" evidence="4">
    <location>
        <begin position="697"/>
        <end position="720"/>
    </location>
</feature>
<protein>
    <recommendedName>
        <fullName evidence="5">Legume lectin domain-containing protein</fullName>
    </recommendedName>
</protein>
<evidence type="ECO:0000256" key="1">
    <source>
        <dbReference type="ARBA" id="ARBA00007606"/>
    </source>
</evidence>
<dbReference type="InterPro" id="IPR000985">
    <property type="entry name" value="Lectin_LegA_CS"/>
</dbReference>
<dbReference type="InterPro" id="IPR050258">
    <property type="entry name" value="Leguminous_Lectin"/>
</dbReference>
<sequence>MGRITPLGCIPNTNEQFSILAWFDNVIDRWKGVAEDAEEFIEATESSEVVRVREAQNNVAAELLFPFANSISFNFPSFQPNDQRIFYQQDAFAASGVIQFNKNLENTSIKYSVGRATYAQPIHLWDSKTGNLSDFNTQFSFNINNPKLSFYVGDGLAFFLSPFNVTIPNNSSGGYLGLFDGSLAFNHTNNQIVAVEFDTYGNTWDPSPNHVGIDINSIVSEATVTWNTSMQNGTTANAWVNYNSTTTTLSVYLTYAENPVFQGNYTLSHVVNLTEVLPEWNGTTANAWVNYNSTTTTLSVYLTYAENPVFQGNYTLSHVVNLTEVLPEWVSVGFSAATGDSIEIHNVVSWTFNSTLGGSYNPTLGPPPSTSTGPSTGMGHKMNPSLVVGLAVIIGTLSCGVLGLFWFMKWKKVNSRVQKAMGVDASTDDDDDFEKGTGPRRFTFQPNDRRILYQGDAVAASGVIQLTKNQADGSLSFSVGRATYAQAMHLWDSETGTLTDFNTQFSFNINNLTTDGGDGLAFFLSPFDVTIPNNSAGGNLGLFNGSLASNDINNQIVAVEFDTFQNPWDPSSNHVGIDINSIASKPKAYVTWNTSMQNGKTANAWVNYNSTTTTLSVYLTYAENPVFQGNYTLSYVVNLTKVLPERVRVGFSGATGLSIELHTIVSWTFNSTLAPPPPPPPPPPPSPSTGTGHKMNLPLVVGLAVSIGTLTLGVGLFGFLKWKKINSRGNNDMDVDASTDDDDFEEGTGPRRFTFSVDKDLAMEYDKHQVERLMLVGLWCCYPDFKLRPSIRQAINTLKFEAPLPVLPSQMPVPVYFSPSMCMPSYTSLVVTTDSDINDRIQCSSSSHARSNYSSLSVESSKAPLQLHEDKEKSVLL</sequence>
<dbReference type="PROSITE" id="PS00308">
    <property type="entry name" value="LECTIN_LEGUME_ALPHA"/>
    <property type="match status" value="2"/>
</dbReference>
<dbReference type="InterPro" id="IPR019825">
    <property type="entry name" value="Lectin_legB_Mn/Ca_BS"/>
</dbReference>
<dbReference type="GO" id="GO:0030246">
    <property type="term" value="F:carbohydrate binding"/>
    <property type="evidence" value="ECO:0007669"/>
    <property type="project" value="UniProtKB-KW"/>
</dbReference>
<dbReference type="FunFam" id="2.60.120.200:FF:000103">
    <property type="entry name" value="L-type lectin-domain containing receptor kinase IX.1"/>
    <property type="match status" value="1"/>
</dbReference>
<proteinExistence type="inferred from homology"/>